<dbReference type="eggNOG" id="COG3620">
    <property type="taxonomic scope" value="Bacteria"/>
</dbReference>
<evidence type="ECO:0000259" key="2">
    <source>
        <dbReference type="PROSITE" id="PS50943"/>
    </source>
</evidence>
<dbReference type="SUPFAM" id="SSF47413">
    <property type="entry name" value="lambda repressor-like DNA-binding domains"/>
    <property type="match status" value="1"/>
</dbReference>
<dbReference type="InterPro" id="IPR010982">
    <property type="entry name" value="Lambda_DNA-bd_dom_sf"/>
</dbReference>
<evidence type="ECO:0000256" key="1">
    <source>
        <dbReference type="ARBA" id="ARBA00023125"/>
    </source>
</evidence>
<proteinExistence type="predicted"/>
<dbReference type="GO" id="GO:0003700">
    <property type="term" value="F:DNA-binding transcription factor activity"/>
    <property type="evidence" value="ECO:0007669"/>
    <property type="project" value="TreeGrafter"/>
</dbReference>
<dbReference type="InterPro" id="IPR050807">
    <property type="entry name" value="TransReg_Diox_bact_type"/>
</dbReference>
<gene>
    <name evidence="3" type="ORF">PPSIR1_05926</name>
</gene>
<dbReference type="Proteomes" id="UP000005801">
    <property type="component" value="Unassembled WGS sequence"/>
</dbReference>
<keyword evidence="4" id="KW-1185">Reference proteome</keyword>
<comment type="caution">
    <text evidence="3">The sequence shown here is derived from an EMBL/GenBank/DDBJ whole genome shotgun (WGS) entry which is preliminary data.</text>
</comment>
<dbReference type="EMBL" id="ABCS01000031">
    <property type="protein sequence ID" value="EDM78363.1"/>
    <property type="molecule type" value="Genomic_DNA"/>
</dbReference>
<dbReference type="GO" id="GO:0005829">
    <property type="term" value="C:cytosol"/>
    <property type="evidence" value="ECO:0007669"/>
    <property type="project" value="TreeGrafter"/>
</dbReference>
<dbReference type="PANTHER" id="PTHR46797:SF1">
    <property type="entry name" value="METHYLPHOSPHONATE SYNTHASE"/>
    <property type="match status" value="1"/>
</dbReference>
<accession>A6G6R0</accession>
<organism evidence="3 4">
    <name type="scientific">Plesiocystis pacifica SIR-1</name>
    <dbReference type="NCBI Taxonomy" id="391625"/>
    <lineage>
        <taxon>Bacteria</taxon>
        <taxon>Pseudomonadati</taxon>
        <taxon>Myxococcota</taxon>
        <taxon>Polyangia</taxon>
        <taxon>Nannocystales</taxon>
        <taxon>Nannocystaceae</taxon>
        <taxon>Plesiocystis</taxon>
    </lineage>
</organism>
<evidence type="ECO:0000313" key="4">
    <source>
        <dbReference type="Proteomes" id="UP000005801"/>
    </source>
</evidence>
<dbReference type="GO" id="GO:0003677">
    <property type="term" value="F:DNA binding"/>
    <property type="evidence" value="ECO:0007669"/>
    <property type="project" value="UniProtKB-KW"/>
</dbReference>
<dbReference type="STRING" id="391625.PPSIR1_05926"/>
<dbReference type="Gene3D" id="1.10.260.40">
    <property type="entry name" value="lambda repressor-like DNA-binding domains"/>
    <property type="match status" value="1"/>
</dbReference>
<dbReference type="RefSeq" id="WP_006972409.1">
    <property type="nucleotide sequence ID" value="NZ_ABCS01000031.1"/>
</dbReference>
<evidence type="ECO:0000313" key="3">
    <source>
        <dbReference type="EMBL" id="EDM78363.1"/>
    </source>
</evidence>
<feature type="domain" description="HTH cro/C1-type" evidence="2">
    <location>
        <begin position="21"/>
        <end position="75"/>
    </location>
</feature>
<dbReference type="PROSITE" id="PS50943">
    <property type="entry name" value="HTH_CROC1"/>
    <property type="match status" value="1"/>
</dbReference>
<dbReference type="PANTHER" id="PTHR46797">
    <property type="entry name" value="HTH-TYPE TRANSCRIPTIONAL REGULATOR"/>
    <property type="match status" value="1"/>
</dbReference>
<reference evidence="3 4" key="1">
    <citation type="submission" date="2007-06" db="EMBL/GenBank/DDBJ databases">
        <authorList>
            <person name="Shimkets L."/>
            <person name="Ferriera S."/>
            <person name="Johnson J."/>
            <person name="Kravitz S."/>
            <person name="Beeson K."/>
            <person name="Sutton G."/>
            <person name="Rogers Y.-H."/>
            <person name="Friedman R."/>
            <person name="Frazier M."/>
            <person name="Venter J.C."/>
        </authorList>
    </citation>
    <scope>NUCLEOTIDE SEQUENCE [LARGE SCALE GENOMIC DNA]</scope>
    <source>
        <strain evidence="3 4">SIR-1</strain>
    </source>
</reference>
<dbReference type="SMART" id="SM00530">
    <property type="entry name" value="HTH_XRE"/>
    <property type="match status" value="1"/>
</dbReference>
<protein>
    <submittedName>
        <fullName evidence="3">Transcriptional regulator</fullName>
    </submittedName>
</protein>
<dbReference type="CDD" id="cd00093">
    <property type="entry name" value="HTH_XRE"/>
    <property type="match status" value="1"/>
</dbReference>
<dbReference type="AlphaFoldDB" id="A6G6R0"/>
<sequence>MLSQDELSKRELTHEELGDRVRERRRELGLSQEKLAEKAQVSKETIGRLEQGGGTPSLFTVRKVANALGETVSALLAGQAGDEVSALVQALPEYEQQIACVMVRALSAHVKAQ</sequence>
<keyword evidence="1" id="KW-0238">DNA-binding</keyword>
<name>A6G6R0_9BACT</name>
<dbReference type="Pfam" id="PF01381">
    <property type="entry name" value="HTH_3"/>
    <property type="match status" value="1"/>
</dbReference>
<dbReference type="InterPro" id="IPR001387">
    <property type="entry name" value="Cro/C1-type_HTH"/>
</dbReference>